<name>A0A918XFM6_9GAMM</name>
<evidence type="ECO:0000313" key="1">
    <source>
        <dbReference type="EMBL" id="GHD29835.1"/>
    </source>
</evidence>
<dbReference type="Gene3D" id="3.40.50.1000">
    <property type="entry name" value="HAD superfamily/HAD-like"/>
    <property type="match status" value="1"/>
</dbReference>
<dbReference type="GO" id="GO:0005829">
    <property type="term" value="C:cytosol"/>
    <property type="evidence" value="ECO:0007669"/>
    <property type="project" value="TreeGrafter"/>
</dbReference>
<dbReference type="SFLD" id="SFLDG01129">
    <property type="entry name" value="C1.5:_HAD__Beta-PGM__Phosphata"/>
    <property type="match status" value="1"/>
</dbReference>
<dbReference type="InterPro" id="IPR050155">
    <property type="entry name" value="HAD-like_hydrolase_sf"/>
</dbReference>
<evidence type="ECO:0000313" key="2">
    <source>
        <dbReference type="Proteomes" id="UP000644693"/>
    </source>
</evidence>
<dbReference type="InterPro" id="IPR036412">
    <property type="entry name" value="HAD-like_sf"/>
</dbReference>
<proteinExistence type="predicted"/>
<reference evidence="1" key="2">
    <citation type="submission" date="2020-09" db="EMBL/GenBank/DDBJ databases">
        <authorList>
            <person name="Sun Q."/>
            <person name="Kim S."/>
        </authorList>
    </citation>
    <scope>NUCLEOTIDE SEQUENCE</scope>
    <source>
        <strain evidence="1">KCTC 23430</strain>
    </source>
</reference>
<dbReference type="Proteomes" id="UP000644693">
    <property type="component" value="Unassembled WGS sequence"/>
</dbReference>
<keyword evidence="1" id="KW-0378">Hydrolase</keyword>
<dbReference type="EMBL" id="BMYM01000001">
    <property type="protein sequence ID" value="GHD29835.1"/>
    <property type="molecule type" value="Genomic_DNA"/>
</dbReference>
<dbReference type="SFLD" id="SFLDS00003">
    <property type="entry name" value="Haloacid_Dehalogenase"/>
    <property type="match status" value="1"/>
</dbReference>
<keyword evidence="2" id="KW-1185">Reference proteome</keyword>
<dbReference type="SUPFAM" id="SSF56784">
    <property type="entry name" value="HAD-like"/>
    <property type="match status" value="1"/>
</dbReference>
<dbReference type="InterPro" id="IPR023214">
    <property type="entry name" value="HAD_sf"/>
</dbReference>
<dbReference type="PANTHER" id="PTHR43434:SF24">
    <property type="entry name" value="HYDROLASE-RELATED"/>
    <property type="match status" value="1"/>
</dbReference>
<dbReference type="InterPro" id="IPR023198">
    <property type="entry name" value="PGP-like_dom2"/>
</dbReference>
<protein>
    <submittedName>
        <fullName evidence="1">Hydrolase</fullName>
    </submittedName>
</protein>
<dbReference type="Pfam" id="PF13419">
    <property type="entry name" value="HAD_2"/>
    <property type="match status" value="1"/>
</dbReference>
<dbReference type="Gene3D" id="1.10.150.240">
    <property type="entry name" value="Putative phosphatase, domain 2"/>
    <property type="match status" value="1"/>
</dbReference>
<organism evidence="1 2">
    <name type="scientific">Parahalioglobus pacificus</name>
    <dbReference type="NCBI Taxonomy" id="930806"/>
    <lineage>
        <taxon>Bacteria</taxon>
        <taxon>Pseudomonadati</taxon>
        <taxon>Pseudomonadota</taxon>
        <taxon>Gammaproteobacteria</taxon>
        <taxon>Cellvibrionales</taxon>
        <taxon>Halieaceae</taxon>
        <taxon>Parahalioglobus</taxon>
    </lineage>
</organism>
<dbReference type="PANTHER" id="PTHR43434">
    <property type="entry name" value="PHOSPHOGLYCOLATE PHOSPHATASE"/>
    <property type="match status" value="1"/>
</dbReference>
<dbReference type="InterPro" id="IPR041492">
    <property type="entry name" value="HAD_2"/>
</dbReference>
<dbReference type="GO" id="GO:0008967">
    <property type="term" value="F:phosphoglycolate phosphatase activity"/>
    <property type="evidence" value="ECO:0007669"/>
    <property type="project" value="TreeGrafter"/>
</dbReference>
<dbReference type="RefSeq" id="WP_189475886.1">
    <property type="nucleotide sequence ID" value="NZ_BMYM01000001.1"/>
</dbReference>
<sequence>MIVIFDWDGTLCDSLDDIVDAMLAAAGEVGLEAPPAMAVREIIGLGLPQALERLFPGHSEMQQQAMSDAYARHFLAQTEAGPRLYAGAMEVLDSLAHRGFELAVATGKSRRGLDRVLSALGMQGSFHITRCADETHSKPDPLMIHQILEQRGWRPEEAIVVGDSEYDLEMASNAEVASVGVSYGVHSVARLRRHAPVAVIDALPALLELPRLSA</sequence>
<dbReference type="AlphaFoldDB" id="A0A918XFM6"/>
<gene>
    <name evidence="1" type="ORF">GCM10007053_10980</name>
</gene>
<reference evidence="1" key="1">
    <citation type="journal article" date="2014" name="Int. J. Syst. Evol. Microbiol.">
        <title>Complete genome sequence of Corynebacterium casei LMG S-19264T (=DSM 44701T), isolated from a smear-ripened cheese.</title>
        <authorList>
            <consortium name="US DOE Joint Genome Institute (JGI-PGF)"/>
            <person name="Walter F."/>
            <person name="Albersmeier A."/>
            <person name="Kalinowski J."/>
            <person name="Ruckert C."/>
        </authorList>
    </citation>
    <scope>NUCLEOTIDE SEQUENCE</scope>
    <source>
        <strain evidence="1">KCTC 23430</strain>
    </source>
</reference>
<comment type="caution">
    <text evidence="1">The sequence shown here is derived from an EMBL/GenBank/DDBJ whole genome shotgun (WGS) entry which is preliminary data.</text>
</comment>
<dbReference type="GO" id="GO:0006281">
    <property type="term" value="P:DNA repair"/>
    <property type="evidence" value="ECO:0007669"/>
    <property type="project" value="TreeGrafter"/>
</dbReference>
<dbReference type="NCBIfam" id="TIGR01509">
    <property type="entry name" value="HAD-SF-IA-v3"/>
    <property type="match status" value="1"/>
</dbReference>
<dbReference type="InterPro" id="IPR006439">
    <property type="entry name" value="HAD-SF_hydro_IA"/>
</dbReference>
<accession>A0A918XFM6</accession>
<dbReference type="NCBIfam" id="TIGR01549">
    <property type="entry name" value="HAD-SF-IA-v1"/>
    <property type="match status" value="1"/>
</dbReference>